<dbReference type="KEGG" id="sgr:SGR_107t"/>
<dbReference type="eggNOG" id="ENOG5031CD3">
    <property type="taxonomic scope" value="Bacteria"/>
</dbReference>
<dbReference type="SUPFAM" id="SSF54060">
    <property type="entry name" value="His-Me finger endonucleases"/>
    <property type="match status" value="1"/>
</dbReference>
<dbReference type="EMBL" id="AP009493">
    <property type="protein sequence ID" value="BAG16936.1"/>
    <property type="molecule type" value="Genomic_DNA"/>
</dbReference>
<reference evidence="1" key="4">
    <citation type="journal article" date="2008" name="Microbiology">
        <title>Conditionally positive effect of the TetR-family transcriptional regulator AtrA on streptomycin production by Streptomyces griseus.</title>
        <authorList>
            <person name="Hirano S."/>
            <person name="Tanaka K."/>
            <person name="Ohnishi Y."/>
            <person name="Horinouchi S."/>
        </authorList>
    </citation>
    <scope>NUCLEOTIDE SEQUENCE</scope>
    <source>
        <strain evidence="1">NBRC 13350</strain>
    </source>
</reference>
<dbReference type="GO" id="GO:0004519">
    <property type="term" value="F:endonuclease activity"/>
    <property type="evidence" value="ECO:0007669"/>
    <property type="project" value="UniProtKB-KW"/>
</dbReference>
<reference evidence="1" key="2">
    <citation type="journal article" date="2008" name="J. Bacteriol.">
        <title>The genome sequence of the streptomycin-producing microorganism Streptomyces griseus IFO 13350.</title>
        <authorList>
            <person name="Ohnishi Y."/>
            <person name="Ishikawa J."/>
            <person name="Hara H."/>
            <person name="Suzuki H."/>
            <person name="Ikenoya M."/>
            <person name="Ikeda H."/>
            <person name="Yamashita A."/>
            <person name="Hattori M."/>
            <person name="Horinouchi S."/>
        </authorList>
    </citation>
    <scope>NUCLEOTIDE SEQUENCE</scope>
    <source>
        <strain evidence="1">NBRC 13350</strain>
    </source>
</reference>
<evidence type="ECO:0000313" key="1">
    <source>
        <dbReference type="EMBL" id="BAG16936.1"/>
    </source>
</evidence>
<dbReference type="InterPro" id="IPR038563">
    <property type="entry name" value="Endonuclease_7_sf"/>
</dbReference>
<dbReference type="InterPro" id="IPR044925">
    <property type="entry name" value="His-Me_finger_sf"/>
</dbReference>
<dbReference type="EMBL" id="AP009493">
    <property type="protein sequence ID" value="BAG23859.1"/>
    <property type="molecule type" value="Genomic_DNA"/>
</dbReference>
<proteinExistence type="predicted"/>
<keyword evidence="1" id="KW-0378">Hydrolase</keyword>
<protein>
    <submittedName>
        <fullName evidence="1">Endonuclease VII</fullName>
    </submittedName>
</protein>
<gene>
    <name evidence="1" type="ordered locus">SGR_107t</name>
    <name evidence="2" type="ordered locus">SGR_7032t</name>
</gene>
<dbReference type="Proteomes" id="UP000001685">
    <property type="component" value="Chromosome"/>
</dbReference>
<evidence type="ECO:0000313" key="2">
    <source>
        <dbReference type="EMBL" id="BAG23859.1"/>
    </source>
</evidence>
<accession>B1VNB3</accession>
<dbReference type="HOGENOM" id="CLU_640779_0_0_11"/>
<dbReference type="AlphaFoldDB" id="B1VNB3"/>
<dbReference type="KEGG" id="sgr:SGR_7032t"/>
<keyword evidence="1" id="KW-0540">Nuclease</keyword>
<dbReference type="RefSeq" id="WP_012377523.1">
    <property type="nucleotide sequence ID" value="NC_010572.1"/>
</dbReference>
<name>B1VNB3_STRGG</name>
<organism evidence="1 3">
    <name type="scientific">Streptomyces griseus subsp. griseus (strain JCM 4626 / CBS 651.72 / NBRC 13350 / KCC S-0626 / ISP 5235)</name>
    <dbReference type="NCBI Taxonomy" id="455632"/>
    <lineage>
        <taxon>Bacteria</taxon>
        <taxon>Bacillati</taxon>
        <taxon>Actinomycetota</taxon>
        <taxon>Actinomycetes</taxon>
        <taxon>Kitasatosporales</taxon>
        <taxon>Streptomycetaceae</taxon>
        <taxon>Streptomyces</taxon>
    </lineage>
</organism>
<reference evidence="3" key="1">
    <citation type="journal article" date="2008" name="J. Bacteriol.">
        <title>Genome sequence of the streptomycin-producing microorganism Streptomyces griseus IFO 13350.</title>
        <authorList>
            <person name="Ohnishi Y."/>
            <person name="Ishikawa J."/>
            <person name="Hara H."/>
            <person name="Suzuki H."/>
            <person name="Ikenoya M."/>
            <person name="Ikeda H."/>
            <person name="Yamashita A."/>
            <person name="Hattori M."/>
            <person name="Horinouchi S."/>
        </authorList>
    </citation>
    <scope>NUCLEOTIDE SEQUENCE [LARGE SCALE GENOMIC DNA]</scope>
    <source>
        <strain evidence="3">JCM 4626 / NBRC 13350</strain>
    </source>
</reference>
<reference evidence="1" key="3">
    <citation type="journal article" date="2008" name="J. Biol. Chem.">
        <title>Phenolic lipids synthesized by type III polyketide synthase confer penicillin resistance on Streptomyces griseus.</title>
        <authorList>
            <person name="Funabashi M."/>
            <person name="Funa N."/>
            <person name="Horinouchi S."/>
        </authorList>
    </citation>
    <scope>NUCLEOTIDE SEQUENCE</scope>
    <source>
        <strain evidence="1">NBRC 13350</strain>
    </source>
</reference>
<dbReference type="Pfam" id="PF02945">
    <property type="entry name" value="Endonuclease_7"/>
    <property type="match status" value="1"/>
</dbReference>
<dbReference type="InterPro" id="IPR004211">
    <property type="entry name" value="Endonuclease_7"/>
</dbReference>
<evidence type="ECO:0000313" key="3">
    <source>
        <dbReference type="Proteomes" id="UP000001685"/>
    </source>
</evidence>
<sequence>MLISPQEARRILTERTANCLVRVAPDLNLSRYAFQSSNHVVIGDTAVRGYKHKQRWRLDLREIERAAHQLASLDVDLEDLVTACPGPAAGASWRSRIASWMDQAAYVEQAERGCSCEGSGRCDLSESNAEGLGCGLTWEGFAERCGHHVIAGTNPLHLLTWSGRQWMVPAAYAALLDRSEKLERQLAGQASLCSGCGIEVDVWEHRTSSATGFTTLCTSCAAATARPYPGHLAGVVYASLSKRSNADAFLCCVCPAPRRALYWDHCHEHGFVRGPVCASCNTTEAGGWSFTDRPHGVRHLLRCAGCSRTGTLPPHHHARAIRNMIDFEPHPDCGQVPRPRWGRIQEDGSVRFELDCCQDRSLPAAEGLSFVVPAQRVQSLLRSLIEGASEDPPA</sequence>
<dbReference type="Gene3D" id="3.40.1800.10">
    <property type="entry name" value="His-Me finger endonucleases"/>
    <property type="match status" value="1"/>
</dbReference>
<keyword evidence="1" id="KW-0255">Endonuclease</keyword>